<feature type="domain" description="OmpA-like" evidence="6">
    <location>
        <begin position="89"/>
        <end position="205"/>
    </location>
</feature>
<proteinExistence type="predicted"/>
<keyword evidence="2 4" id="KW-0472">Membrane</keyword>
<comment type="caution">
    <text evidence="7">The sequence shown here is derived from an EMBL/GenBank/DDBJ whole genome shotgun (WGS) entry which is preliminary data.</text>
</comment>
<keyword evidence="3" id="KW-0998">Cell outer membrane</keyword>
<dbReference type="Proteomes" id="UP001495147">
    <property type="component" value="Unassembled WGS sequence"/>
</dbReference>
<name>A0ABV0G5F5_9BURK</name>
<evidence type="ECO:0000256" key="1">
    <source>
        <dbReference type="ARBA" id="ARBA00004442"/>
    </source>
</evidence>
<dbReference type="InterPro" id="IPR006664">
    <property type="entry name" value="OMP_bac"/>
</dbReference>
<comment type="subcellular location">
    <subcellularLocation>
        <location evidence="1">Cell outer membrane</location>
    </subcellularLocation>
</comment>
<dbReference type="PROSITE" id="PS51257">
    <property type="entry name" value="PROKAR_LIPOPROTEIN"/>
    <property type="match status" value="1"/>
</dbReference>
<reference evidence="7 8" key="1">
    <citation type="submission" date="2024-05" db="EMBL/GenBank/DDBJ databases">
        <title>Roseateles sp. DJS-2-20 16S ribosomal RNA gene Genome sequencing and assembly.</title>
        <authorList>
            <person name="Woo H."/>
        </authorList>
    </citation>
    <scope>NUCLEOTIDE SEQUENCE [LARGE SCALE GENOMIC DNA]</scope>
    <source>
        <strain evidence="7 8">DJS-2-20</strain>
    </source>
</reference>
<sequence length="205" mass="22253">MLRLTSLTLMIATLTLAGCATQDYVREQIVPVQTQVGELRDRTAGNESGLKALDGRVKTSEERIAALQQEALARAQAAAKATPAPVPTFAMSTLLSDDRVKFRNGHAELSAQAVGELDQLIAKLKTDNQPVFLEIQGHTDANGPEDFNQRLGLQRAEAVRLYLARAGVPLARMATISYGESAPMADNRSADGRSQNRRVQLVVMR</sequence>
<dbReference type="InterPro" id="IPR036737">
    <property type="entry name" value="OmpA-like_sf"/>
</dbReference>
<evidence type="ECO:0000259" key="6">
    <source>
        <dbReference type="PROSITE" id="PS51123"/>
    </source>
</evidence>
<evidence type="ECO:0000313" key="8">
    <source>
        <dbReference type="Proteomes" id="UP001495147"/>
    </source>
</evidence>
<organism evidence="7 8">
    <name type="scientific">Roseateles paludis</name>
    <dbReference type="NCBI Taxonomy" id="3145238"/>
    <lineage>
        <taxon>Bacteria</taxon>
        <taxon>Pseudomonadati</taxon>
        <taxon>Pseudomonadota</taxon>
        <taxon>Betaproteobacteria</taxon>
        <taxon>Burkholderiales</taxon>
        <taxon>Sphaerotilaceae</taxon>
        <taxon>Roseateles</taxon>
    </lineage>
</organism>
<evidence type="ECO:0000256" key="5">
    <source>
        <dbReference type="SAM" id="SignalP"/>
    </source>
</evidence>
<dbReference type="InterPro" id="IPR050330">
    <property type="entry name" value="Bact_OuterMem_StrucFunc"/>
</dbReference>
<dbReference type="PRINTS" id="PR01021">
    <property type="entry name" value="OMPADOMAIN"/>
</dbReference>
<gene>
    <name evidence="7" type="ORF">ABDJ85_15885</name>
</gene>
<dbReference type="PANTHER" id="PTHR30329">
    <property type="entry name" value="STATOR ELEMENT OF FLAGELLAR MOTOR COMPLEX"/>
    <property type="match status" value="1"/>
</dbReference>
<dbReference type="EMBL" id="JBDPZD010000005">
    <property type="protein sequence ID" value="MEO3692956.1"/>
    <property type="molecule type" value="Genomic_DNA"/>
</dbReference>
<dbReference type="Pfam" id="PF00691">
    <property type="entry name" value="OmpA"/>
    <property type="match status" value="1"/>
</dbReference>
<feature type="signal peptide" evidence="5">
    <location>
        <begin position="1"/>
        <end position="17"/>
    </location>
</feature>
<protein>
    <submittedName>
        <fullName evidence="7">OmpA family protein</fullName>
    </submittedName>
</protein>
<dbReference type="SUPFAM" id="SSF103088">
    <property type="entry name" value="OmpA-like"/>
    <property type="match status" value="1"/>
</dbReference>
<evidence type="ECO:0000256" key="2">
    <source>
        <dbReference type="ARBA" id="ARBA00023136"/>
    </source>
</evidence>
<evidence type="ECO:0000313" key="7">
    <source>
        <dbReference type="EMBL" id="MEO3692956.1"/>
    </source>
</evidence>
<dbReference type="PROSITE" id="PS51123">
    <property type="entry name" value="OMPA_2"/>
    <property type="match status" value="1"/>
</dbReference>
<dbReference type="InterPro" id="IPR006665">
    <property type="entry name" value="OmpA-like"/>
</dbReference>
<keyword evidence="8" id="KW-1185">Reference proteome</keyword>
<dbReference type="PANTHER" id="PTHR30329:SF21">
    <property type="entry name" value="LIPOPROTEIN YIAD-RELATED"/>
    <property type="match status" value="1"/>
</dbReference>
<evidence type="ECO:0000256" key="4">
    <source>
        <dbReference type="PROSITE-ProRule" id="PRU00473"/>
    </source>
</evidence>
<dbReference type="Gene3D" id="3.30.1330.60">
    <property type="entry name" value="OmpA-like domain"/>
    <property type="match status" value="1"/>
</dbReference>
<evidence type="ECO:0000256" key="3">
    <source>
        <dbReference type="ARBA" id="ARBA00023237"/>
    </source>
</evidence>
<dbReference type="CDD" id="cd07185">
    <property type="entry name" value="OmpA_C-like"/>
    <property type="match status" value="1"/>
</dbReference>
<accession>A0ABV0G5F5</accession>
<feature type="chain" id="PRO_5045806677" evidence="5">
    <location>
        <begin position="18"/>
        <end position="205"/>
    </location>
</feature>
<keyword evidence="5" id="KW-0732">Signal</keyword>
<dbReference type="Gene3D" id="1.20.5.340">
    <property type="match status" value="1"/>
</dbReference>